<dbReference type="EMBL" id="JARBHB010000016">
    <property type="protein sequence ID" value="KAJ8866520.1"/>
    <property type="molecule type" value="Genomic_DNA"/>
</dbReference>
<feature type="region of interest" description="Disordered" evidence="1">
    <location>
        <begin position="612"/>
        <end position="632"/>
    </location>
</feature>
<name>A0ABQ9G212_9NEOP</name>
<evidence type="ECO:0000313" key="2">
    <source>
        <dbReference type="EMBL" id="KAJ8866520.1"/>
    </source>
</evidence>
<dbReference type="Proteomes" id="UP001159363">
    <property type="component" value="Chromosome 15"/>
</dbReference>
<evidence type="ECO:0000256" key="1">
    <source>
        <dbReference type="SAM" id="MobiDB-lite"/>
    </source>
</evidence>
<feature type="region of interest" description="Disordered" evidence="1">
    <location>
        <begin position="897"/>
        <end position="927"/>
    </location>
</feature>
<accession>A0ABQ9G212</accession>
<proteinExistence type="predicted"/>
<keyword evidence="3" id="KW-1185">Reference proteome</keyword>
<gene>
    <name evidence="2" type="ORF">PR048_032363</name>
</gene>
<organism evidence="2 3">
    <name type="scientific">Dryococelus australis</name>
    <dbReference type="NCBI Taxonomy" id="614101"/>
    <lineage>
        <taxon>Eukaryota</taxon>
        <taxon>Metazoa</taxon>
        <taxon>Ecdysozoa</taxon>
        <taxon>Arthropoda</taxon>
        <taxon>Hexapoda</taxon>
        <taxon>Insecta</taxon>
        <taxon>Pterygota</taxon>
        <taxon>Neoptera</taxon>
        <taxon>Polyneoptera</taxon>
        <taxon>Phasmatodea</taxon>
        <taxon>Verophasmatodea</taxon>
        <taxon>Anareolatae</taxon>
        <taxon>Phasmatidae</taxon>
        <taxon>Eurycanthinae</taxon>
        <taxon>Dryococelus</taxon>
    </lineage>
</organism>
<feature type="compositionally biased region" description="Basic and acidic residues" evidence="1">
    <location>
        <begin position="902"/>
        <end position="912"/>
    </location>
</feature>
<protein>
    <submittedName>
        <fullName evidence="2">Uncharacterized protein</fullName>
    </submittedName>
</protein>
<evidence type="ECO:0000313" key="3">
    <source>
        <dbReference type="Proteomes" id="UP001159363"/>
    </source>
</evidence>
<reference evidence="2 3" key="1">
    <citation type="submission" date="2023-02" db="EMBL/GenBank/DDBJ databases">
        <title>LHISI_Scaffold_Assembly.</title>
        <authorList>
            <person name="Stuart O.P."/>
            <person name="Cleave R."/>
            <person name="Magrath M.J.L."/>
            <person name="Mikheyev A.S."/>
        </authorList>
    </citation>
    <scope>NUCLEOTIDE SEQUENCE [LARGE SCALE GENOMIC DNA]</scope>
    <source>
        <strain evidence="2">Daus_M_001</strain>
        <tissue evidence="2">Leg muscle</tissue>
    </source>
</reference>
<sequence length="1047" mass="116986">MGKLPQANLCLGQQDSNNEIIWFQKQNISSPPANEQFRCRRQLIQRRIRLSAAGVAASRKPVQLAGPQDPFPKPVITDTTAQPMWVKWGEYIAAEECKDVGNWKPPRKPADQQHRSAYYCKDATVFIKIQSANGRTHIKATGTPVSPLYYSALCGRVRFPPGPSGQFHQGALCPSEKTNSRKPERWLQRTLVDVGKSKECFASPWEVKGREPIFPVETGRKPCSGNRKEGTRRPVEEKGSCALLKAVPDKVNTFEVNLEKKSLPHTCIYFNGCTERHAPSKVGNDEWEVVPYLNWPILIRVQSLCVRMEDVPVLRAVRPARVAVMAYTNGGYEKHLISRITTSYDSPDRDPSAEWLCEAPGPDLVSDWSLRAGKRLRIDRTPRFANERSNVFLSSVTPVLLACVSVVRDERYRFAYWLAVVYKKSQPPPGDATLLPSLNIPTHYPASAGETDIVPEQRKVRNVNDLESYNANIKVHVKGLISLKAVHDKTYAIGCFHSGTDISLFLPHFCMSESCLAMPLAGGFSWDPPVSCAHAFRCYSKLLSLHPPLFLRADQISSLTHLLTNHETRANIFTTYADNAIAYSSSFAKEIPGHRIFASGNRAGTMPLVGEFSRGSPISPPPHSGTAPHSLQSSSSALKTSLLRAAQISVSSQAFSDIFFANSSFQFRISEITSLSLRIHQGAGNFYSCSAAACSGLSHLRNYFPIHRYQLDWAHVDQRAVKIYAGRSSDFFSKVDFESVYFIVNSVYLIFNLWDGPMVQAGIREQLGQYRVVSGGSLQWPPYQGVRRRGLKATSAAVLAYLAPARVTVIRLAPLRNYSRAYCSRGYVPSPPPPATPLLIAGKPNVVSFQRYATLRCHNTRNGDAELTVNLETCKIHVIFRRHARLDRLKYSSAGMLGKRGGNRETPRKPADQWHLPARESGGWGATPPCNRTRFASVGGKWSSHYTTVAPREMRVETHQFITTVGENNLRWNTWLSRKFAAQQSSIPVTVDELKSLHWVTHSYEHDEIRLRRDLLGTFEISYWKTTPPSPAYVSTVILTGHAPTNV</sequence>
<comment type="caution">
    <text evidence="2">The sequence shown here is derived from an EMBL/GenBank/DDBJ whole genome shotgun (WGS) entry which is preliminary data.</text>
</comment>